<name>A0A0A2W4X9_BEABA</name>
<reference evidence="2 3" key="1">
    <citation type="submission" date="2012-10" db="EMBL/GenBank/DDBJ databases">
        <title>Genome sequencing and analysis of entomopathogenic fungi Beauveria bassiana D1-5.</title>
        <authorList>
            <person name="Li Q."/>
            <person name="Wang L."/>
            <person name="Zhang Z."/>
            <person name="Wang Q."/>
            <person name="Ren J."/>
            <person name="Wang M."/>
            <person name="Xu W."/>
            <person name="Wang J."/>
            <person name="Lu Y."/>
            <person name="Du Q."/>
            <person name="Sun Z."/>
        </authorList>
    </citation>
    <scope>NUCLEOTIDE SEQUENCE [LARGE SCALE GENOMIC DNA]</scope>
    <source>
        <strain evidence="2 3">D1-5</strain>
    </source>
</reference>
<protein>
    <submittedName>
        <fullName evidence="2">Uncharacterized protein</fullName>
    </submittedName>
</protein>
<dbReference type="HOGENOM" id="CLU_104572_3_1_1"/>
<evidence type="ECO:0000313" key="2">
    <source>
        <dbReference type="EMBL" id="KGQ13505.1"/>
    </source>
</evidence>
<feature type="chain" id="PRO_5002007045" evidence="1">
    <location>
        <begin position="25"/>
        <end position="159"/>
    </location>
</feature>
<gene>
    <name evidence="2" type="ORF">BBAD15_g688</name>
</gene>
<dbReference type="Gene3D" id="3.10.450.30">
    <property type="entry name" value="Microbial ribonucleases"/>
    <property type="match status" value="1"/>
</dbReference>
<organism evidence="2 3">
    <name type="scientific">Beauveria bassiana D1-5</name>
    <dbReference type="NCBI Taxonomy" id="1245745"/>
    <lineage>
        <taxon>Eukaryota</taxon>
        <taxon>Fungi</taxon>
        <taxon>Dikarya</taxon>
        <taxon>Ascomycota</taxon>
        <taxon>Pezizomycotina</taxon>
        <taxon>Sordariomycetes</taxon>
        <taxon>Hypocreomycetidae</taxon>
        <taxon>Hypocreales</taxon>
        <taxon>Cordycipitaceae</taxon>
        <taxon>Beauveria</taxon>
    </lineage>
</organism>
<keyword evidence="1" id="KW-0732">Signal</keyword>
<dbReference type="EMBL" id="ANFO01000039">
    <property type="protein sequence ID" value="KGQ13505.1"/>
    <property type="molecule type" value="Genomic_DNA"/>
</dbReference>
<proteinExistence type="predicted"/>
<accession>A0A0A2W4X9</accession>
<dbReference type="AlphaFoldDB" id="A0A0A2W4X9"/>
<dbReference type="Proteomes" id="UP000030106">
    <property type="component" value="Unassembled WGS sequence"/>
</dbReference>
<feature type="signal peptide" evidence="1">
    <location>
        <begin position="1"/>
        <end position="24"/>
    </location>
</feature>
<comment type="caution">
    <text evidence="2">The sequence shown here is derived from an EMBL/GenBank/DDBJ whole genome shotgun (WGS) entry which is preliminary data.</text>
</comment>
<sequence length="159" mass="17663">MKNLIRGLLSVSLAISFMASTAQAALQKCEVVVDSANKALEEQGQPKVRDVKTLVELLRHLNERPNLPPRFVTRDKAIKEGWSGKEQDSIWADWTRNKTVLGGDLYTGTLPAKGPWYSADLDSERGLPSRRHLFFNPDSKGRYLSTNNNASVVALPPCD</sequence>
<evidence type="ECO:0000256" key="1">
    <source>
        <dbReference type="SAM" id="SignalP"/>
    </source>
</evidence>
<evidence type="ECO:0000313" key="3">
    <source>
        <dbReference type="Proteomes" id="UP000030106"/>
    </source>
</evidence>